<dbReference type="RefSeq" id="WP_165265453.1">
    <property type="nucleotide sequence ID" value="NZ_JAALLS010000002.1"/>
</dbReference>
<evidence type="ECO:0000259" key="1">
    <source>
        <dbReference type="Pfam" id="PF04264"/>
    </source>
</evidence>
<reference evidence="2 3" key="1">
    <citation type="submission" date="2020-02" db="EMBL/GenBank/DDBJ databases">
        <title>Aliifodinibius halophilus 2W32, complete genome.</title>
        <authorList>
            <person name="Li Y."/>
            <person name="Wu S."/>
        </authorList>
    </citation>
    <scope>NUCLEOTIDE SEQUENCE [LARGE SCALE GENOMIC DNA]</scope>
    <source>
        <strain evidence="2 3">2W32</strain>
    </source>
</reference>
<name>A0A6M1TEI5_9BACT</name>
<organism evidence="2 3">
    <name type="scientific">Fodinibius halophilus</name>
    <dbReference type="NCBI Taxonomy" id="1736908"/>
    <lineage>
        <taxon>Bacteria</taxon>
        <taxon>Pseudomonadati</taxon>
        <taxon>Balneolota</taxon>
        <taxon>Balneolia</taxon>
        <taxon>Balneolales</taxon>
        <taxon>Balneolaceae</taxon>
        <taxon>Fodinibius</taxon>
    </lineage>
</organism>
<protein>
    <recommendedName>
        <fullName evidence="1">Lipid/polyisoprenoid-binding YceI-like domain-containing protein</fullName>
    </recommendedName>
</protein>
<gene>
    <name evidence="2" type="ORF">G3569_01685</name>
</gene>
<dbReference type="SUPFAM" id="SSF101874">
    <property type="entry name" value="YceI-like"/>
    <property type="match status" value="1"/>
</dbReference>
<sequence>MLLPLWSGAQSLPGELTIANGGRIWIEGTAGPVDFSCHAQELSGQGQINSTTNPQSAVKEDGEVQISVSLPVHSLDCGKRAMNNDMYKALKAEQHPSITYQLLEATLDKKAATPNSWMPIITRGIMNIAGVSDTTEVEVKGKVIDNNHFQVKGSKALNMDTYDIKPPSKMFGLIRADKKLDLHFNVTVSLQSQNK</sequence>
<evidence type="ECO:0000313" key="3">
    <source>
        <dbReference type="Proteomes" id="UP000479132"/>
    </source>
</evidence>
<dbReference type="AlphaFoldDB" id="A0A6M1TEI5"/>
<accession>A0A6M1TEI5</accession>
<proteinExistence type="predicted"/>
<dbReference type="EMBL" id="JAALLS010000002">
    <property type="protein sequence ID" value="NGP87050.1"/>
    <property type="molecule type" value="Genomic_DNA"/>
</dbReference>
<dbReference type="InterPro" id="IPR036761">
    <property type="entry name" value="TTHA0802/YceI-like_sf"/>
</dbReference>
<evidence type="ECO:0000313" key="2">
    <source>
        <dbReference type="EMBL" id="NGP87050.1"/>
    </source>
</evidence>
<keyword evidence="3" id="KW-1185">Reference proteome</keyword>
<dbReference type="Pfam" id="PF04264">
    <property type="entry name" value="YceI"/>
    <property type="match status" value="1"/>
</dbReference>
<feature type="domain" description="Lipid/polyisoprenoid-binding YceI-like" evidence="1">
    <location>
        <begin position="46"/>
        <end position="185"/>
    </location>
</feature>
<dbReference type="Proteomes" id="UP000479132">
    <property type="component" value="Unassembled WGS sequence"/>
</dbReference>
<dbReference type="Gene3D" id="2.40.128.110">
    <property type="entry name" value="Lipid/polyisoprenoid-binding, YceI-like"/>
    <property type="match status" value="1"/>
</dbReference>
<dbReference type="InterPro" id="IPR007372">
    <property type="entry name" value="Lipid/polyisoprenoid-bd_YceI"/>
</dbReference>
<comment type="caution">
    <text evidence="2">The sequence shown here is derived from an EMBL/GenBank/DDBJ whole genome shotgun (WGS) entry which is preliminary data.</text>
</comment>